<dbReference type="GO" id="GO:0009584">
    <property type="term" value="P:detection of visible light"/>
    <property type="evidence" value="ECO:0007669"/>
    <property type="project" value="InterPro"/>
</dbReference>
<dbReference type="SUPFAM" id="SSF55073">
    <property type="entry name" value="Nucleotide cyclase"/>
    <property type="match status" value="1"/>
</dbReference>
<reference evidence="8 9" key="1">
    <citation type="journal article" date="2015" name="Genome Biol. Evol.">
        <title>Characterization of Three Mycobacterium spp. with Potential Use in Bioremediation by Genome Sequencing and Comparative Genomics.</title>
        <authorList>
            <person name="Das S."/>
            <person name="Pettersson B.M."/>
            <person name="Behra P.R."/>
            <person name="Ramesh M."/>
            <person name="Dasgupta S."/>
            <person name="Bhattacharya A."/>
            <person name="Kirsebom L.A."/>
        </authorList>
    </citation>
    <scope>NUCLEOTIDE SEQUENCE [LARGE SCALE GENOMIC DNA]</scope>
    <source>
        <strain evidence="8 9">DSM 44219</strain>
    </source>
</reference>
<dbReference type="Pfam" id="PF00360">
    <property type="entry name" value="PHY"/>
    <property type="match status" value="1"/>
</dbReference>
<dbReference type="InterPro" id="IPR052155">
    <property type="entry name" value="Biofilm_reg_signaling"/>
</dbReference>
<dbReference type="GO" id="GO:0006355">
    <property type="term" value="P:regulation of DNA-templated transcription"/>
    <property type="evidence" value="ECO:0007669"/>
    <property type="project" value="InterPro"/>
</dbReference>
<dbReference type="PANTHER" id="PTHR44757:SF2">
    <property type="entry name" value="BIOFILM ARCHITECTURE MAINTENANCE PROTEIN MBAA"/>
    <property type="match status" value="1"/>
</dbReference>
<dbReference type="Gene3D" id="3.30.70.270">
    <property type="match status" value="1"/>
</dbReference>
<dbReference type="PROSITE" id="PS50883">
    <property type="entry name" value="EAL"/>
    <property type="match status" value="1"/>
</dbReference>
<evidence type="ECO:0000256" key="4">
    <source>
        <dbReference type="ARBA" id="ARBA00023170"/>
    </source>
</evidence>
<feature type="domain" description="Phytochrome chromophore attachment site" evidence="5">
    <location>
        <begin position="142"/>
        <end position="287"/>
    </location>
</feature>
<dbReference type="EMBL" id="JYNX01000060">
    <property type="protein sequence ID" value="KMO73427.1"/>
    <property type="molecule type" value="Genomic_DNA"/>
</dbReference>
<gene>
    <name evidence="8" type="primary">cph2_6</name>
    <name evidence="8" type="ORF">MCHUDSM44219_04607</name>
</gene>
<dbReference type="Proteomes" id="UP000036176">
    <property type="component" value="Unassembled WGS sequence"/>
</dbReference>
<dbReference type="Pfam" id="PF01590">
    <property type="entry name" value="GAF"/>
    <property type="match status" value="1"/>
</dbReference>
<keyword evidence="3" id="KW-0157">Chromophore</keyword>
<dbReference type="PROSITE" id="PS50887">
    <property type="entry name" value="GGDEF"/>
    <property type="match status" value="1"/>
</dbReference>
<dbReference type="Gene3D" id="3.30.450.270">
    <property type="match status" value="1"/>
</dbReference>
<dbReference type="SUPFAM" id="SSF141868">
    <property type="entry name" value="EAL domain-like"/>
    <property type="match status" value="1"/>
</dbReference>
<keyword evidence="9" id="KW-1185">Reference proteome</keyword>
<evidence type="ECO:0000256" key="3">
    <source>
        <dbReference type="ARBA" id="ARBA00022991"/>
    </source>
</evidence>
<dbReference type="InterPro" id="IPR001294">
    <property type="entry name" value="Phytochrome"/>
</dbReference>
<evidence type="ECO:0000259" key="6">
    <source>
        <dbReference type="PROSITE" id="PS50883"/>
    </source>
</evidence>
<name>A0A0J6VVF6_MYCCU</name>
<dbReference type="Gene3D" id="3.30.450.20">
    <property type="entry name" value="PAS domain"/>
    <property type="match status" value="1"/>
</dbReference>
<dbReference type="SUPFAM" id="SSF55781">
    <property type="entry name" value="GAF domain-like"/>
    <property type="match status" value="2"/>
</dbReference>
<dbReference type="Gene3D" id="3.20.20.450">
    <property type="entry name" value="EAL domain"/>
    <property type="match status" value="1"/>
</dbReference>
<evidence type="ECO:0000259" key="7">
    <source>
        <dbReference type="PROSITE" id="PS50887"/>
    </source>
</evidence>
<protein>
    <submittedName>
        <fullName evidence="8">Phytochrome-like protein cph2</fullName>
    </submittedName>
</protein>
<dbReference type="SUPFAM" id="SSF55785">
    <property type="entry name" value="PYP-like sensor domain (PAS domain)"/>
    <property type="match status" value="1"/>
</dbReference>
<dbReference type="PANTHER" id="PTHR44757">
    <property type="entry name" value="DIGUANYLATE CYCLASE DGCP"/>
    <property type="match status" value="1"/>
</dbReference>
<dbReference type="InterPro" id="IPR029787">
    <property type="entry name" value="Nucleotide_cyclase"/>
</dbReference>
<dbReference type="InterPro" id="IPR035919">
    <property type="entry name" value="EAL_sf"/>
</dbReference>
<keyword evidence="2" id="KW-0716">Sensory transduction</keyword>
<dbReference type="InterPro" id="IPR043150">
    <property type="entry name" value="Phytochrome_PHY_sf"/>
</dbReference>
<dbReference type="InterPro" id="IPR000160">
    <property type="entry name" value="GGDEF_dom"/>
</dbReference>
<dbReference type="CDD" id="cd01948">
    <property type="entry name" value="EAL"/>
    <property type="match status" value="1"/>
</dbReference>
<dbReference type="InterPro" id="IPR043128">
    <property type="entry name" value="Rev_trsase/Diguanyl_cyclase"/>
</dbReference>
<dbReference type="SMART" id="SM00052">
    <property type="entry name" value="EAL"/>
    <property type="match status" value="1"/>
</dbReference>
<dbReference type="InterPro" id="IPR013654">
    <property type="entry name" value="PAS_2"/>
</dbReference>
<dbReference type="AlphaFoldDB" id="A0A0J6VVF6"/>
<keyword evidence="1" id="KW-0600">Photoreceptor protein</keyword>
<evidence type="ECO:0000313" key="9">
    <source>
        <dbReference type="Proteomes" id="UP000036176"/>
    </source>
</evidence>
<feature type="domain" description="EAL" evidence="6">
    <location>
        <begin position="686"/>
        <end position="936"/>
    </location>
</feature>
<dbReference type="InterPro" id="IPR029016">
    <property type="entry name" value="GAF-like_dom_sf"/>
</dbReference>
<feature type="domain" description="GGDEF" evidence="7">
    <location>
        <begin position="539"/>
        <end position="677"/>
    </location>
</feature>
<proteinExistence type="predicted"/>
<comment type="caution">
    <text evidence="8">The sequence shown here is derived from an EMBL/GenBank/DDBJ whole genome shotgun (WGS) entry which is preliminary data.</text>
</comment>
<dbReference type="CDD" id="cd01949">
    <property type="entry name" value="GGDEF"/>
    <property type="match status" value="1"/>
</dbReference>
<dbReference type="OrthoDB" id="23692at2"/>
<dbReference type="InterPro" id="IPR003018">
    <property type="entry name" value="GAF"/>
</dbReference>
<organism evidence="8 9">
    <name type="scientific">Mycolicibacterium chubuense</name>
    <name type="common">Mycobacterium chubuense</name>
    <dbReference type="NCBI Taxonomy" id="1800"/>
    <lineage>
        <taxon>Bacteria</taxon>
        <taxon>Bacillati</taxon>
        <taxon>Actinomycetota</taxon>
        <taxon>Actinomycetes</taxon>
        <taxon>Mycobacteriales</taxon>
        <taxon>Mycobacteriaceae</taxon>
        <taxon>Mycolicibacterium</taxon>
    </lineage>
</organism>
<accession>A0A0J6VVF6</accession>
<dbReference type="Gene3D" id="3.30.450.40">
    <property type="match status" value="1"/>
</dbReference>
<dbReference type="Pfam" id="PF00563">
    <property type="entry name" value="EAL"/>
    <property type="match status" value="1"/>
</dbReference>
<sequence length="936" mass="103362">MTSGTPEAMWKVVGHEGCETEPIDKPDAIQAHGWLLAVDLARRRVSHVSSNLQAPICAKLGAPAVLGTTVEHVARALELPTGVTRFEVIDGWRSHMPWLTSDPVVITAHGTADHYIVEVERDIAPIAEDPTAMISTLLQAPSWQVFSEQTVTALGQMFGYARTMAYTFHPDYHGEVTAEYINQPDLEPYLGLHYPASDIPPQARRLYVEQLVRVIEDVDGPTVHLLGSAPEGGPARALDLTFAHRRAVSPVHLEYMRNMGVAATAAVSVVQRERLTGMFVMHHTEPRALSLGDRQALTTVSRIASFVAATMDEKSFGARRAQVASLAEELRRNLTAGDDAIHCFRAVGDDMMKAVQADGFAARLGREVVRLGEVPRQEAIDDLFRESGSTAKDLVQATDCLAVDMPQLATADTCAGAIVSRLPGTPEGYLTWFRRPFLDTVRWGGEVNALVRKDEHGRLHPRGSFSEFVENVTDRSRMWSEHDRIAADTLYQAVHSGLNEWAYRQLATQATVDPLTGLGNRRALSLALDSEIRSPPAVRRFALLFLDLDRFKQINDAYGHHRGDLVLQATADRLERVTFYLVGRSGSVFRLGGDEFVVLLRDTTSGEVSRVAEGILAAFRDPVLVEDVTIVVSVSIGAVTDSDAEGVADAGELLRRGDLAMYSAKRAGGSRITFYQDDFSQRAVRRSMLEQQLYRALAGDELVPAFQPIVSLRTGEIIGAEALARWRQPAGDVLLPDEFVPLAEETGQIRQVDRRITERAVAQCLELLRDRTRHFHLAVNVSAMTVDAEYVTFLADLIAQYHVPPDRLTIELTETAIVHEAGRLQLLLNAIRSLGVTVAIDDFGIGYSSLAHLQNLPVDMVKLDRTFVQRPRRGHDVVARWAIQLVSDLGLRMIAEGVETHQQEEMLLSLGYDWVQGHRYGPPKFGPPPTGPYEVQ</sequence>
<evidence type="ECO:0000256" key="2">
    <source>
        <dbReference type="ARBA" id="ARBA00022606"/>
    </source>
</evidence>
<dbReference type="InterPro" id="IPR013515">
    <property type="entry name" value="Phytochrome_cen-reg"/>
</dbReference>
<dbReference type="SMART" id="SM00267">
    <property type="entry name" value="GGDEF"/>
    <property type="match status" value="1"/>
</dbReference>
<dbReference type="PATRIC" id="fig|1800.3.peg.4631"/>
<dbReference type="NCBIfam" id="TIGR00254">
    <property type="entry name" value="GGDEF"/>
    <property type="match status" value="1"/>
</dbReference>
<dbReference type="InterPro" id="IPR035965">
    <property type="entry name" value="PAS-like_dom_sf"/>
</dbReference>
<dbReference type="Pfam" id="PF08446">
    <property type="entry name" value="PAS_2"/>
    <property type="match status" value="1"/>
</dbReference>
<dbReference type="GO" id="GO:0009881">
    <property type="term" value="F:photoreceptor activity"/>
    <property type="evidence" value="ECO:0007669"/>
    <property type="project" value="UniProtKB-KW"/>
</dbReference>
<evidence type="ECO:0000313" key="8">
    <source>
        <dbReference type="EMBL" id="KMO73427.1"/>
    </source>
</evidence>
<dbReference type="PRINTS" id="PR01033">
    <property type="entry name" value="PHYTOCHROME"/>
</dbReference>
<dbReference type="RefSeq" id="WP_053081353.1">
    <property type="nucleotide sequence ID" value="NZ_JYNX01000060.1"/>
</dbReference>
<dbReference type="PROSITE" id="PS50046">
    <property type="entry name" value="PHYTOCHROME_2"/>
    <property type="match status" value="1"/>
</dbReference>
<dbReference type="InterPro" id="IPR001633">
    <property type="entry name" value="EAL_dom"/>
</dbReference>
<dbReference type="InterPro" id="IPR016132">
    <property type="entry name" value="Phyto_chromo_attachment"/>
</dbReference>
<evidence type="ECO:0000259" key="5">
    <source>
        <dbReference type="PROSITE" id="PS50046"/>
    </source>
</evidence>
<evidence type="ECO:0000256" key="1">
    <source>
        <dbReference type="ARBA" id="ARBA00022543"/>
    </source>
</evidence>
<keyword evidence="4" id="KW-0675">Receptor</keyword>
<dbReference type="Pfam" id="PF00990">
    <property type="entry name" value="GGDEF"/>
    <property type="match status" value="1"/>
</dbReference>